<feature type="signal peptide" evidence="2">
    <location>
        <begin position="1"/>
        <end position="27"/>
    </location>
</feature>
<proteinExistence type="predicted"/>
<feature type="compositionally biased region" description="Polar residues" evidence="1">
    <location>
        <begin position="575"/>
        <end position="584"/>
    </location>
</feature>
<keyword evidence="2" id="KW-0732">Signal</keyword>
<dbReference type="Proteomes" id="UP001161757">
    <property type="component" value="Unassembled WGS sequence"/>
</dbReference>
<protein>
    <submittedName>
        <fullName evidence="3">Uncharacterized protein</fullName>
    </submittedName>
</protein>
<accession>A0AAN6IYU1</accession>
<name>A0AAN6IYU1_EXODE</name>
<evidence type="ECO:0000256" key="2">
    <source>
        <dbReference type="SAM" id="SignalP"/>
    </source>
</evidence>
<feature type="region of interest" description="Disordered" evidence="1">
    <location>
        <begin position="525"/>
        <end position="584"/>
    </location>
</feature>
<dbReference type="EMBL" id="JAJGCB010000001">
    <property type="protein sequence ID" value="KAJ8995717.1"/>
    <property type="molecule type" value="Genomic_DNA"/>
</dbReference>
<sequence length="584" mass="63272">MVPIRQLKERFVIAAAALLILLTPTFQVGSNHDACYCRERKQLPSAPSAASLSWSQRKHLCLFSTVDCGHTNLKPESRVTSTLPFHLSPSCFFLLPSSQNEARESTAHHFFISPFHLCFHPVFAPFTSTHLIAAMDDSTPPEPREERVPRIPPGKLTTINAEPTISIFHKFTKTAVLHLVDGKFPRDAAMVFCDRIRHQLMDNPGAKSFTMTGGDSTTLTEVIAWIKQCIAEQAIVKWKDIDNETPRLFTIYANVIICATYLGIPARDLAEGLTKRMQAIARKVLMSWDEVEWFYKSPALNACGDSVREVAAASIFWAWWNHKLNDEDTPDDMKFLDVLRKEIPKLDKDLHDWCARHEQEVRQKWEDKKNGKVAENGGDDGFTSGGVGGGWNETQSAARIGGGWDDVPSAATAGGDWDQAPAAAADVGGGWDIPPPPGPTAAMGADWETAPANVAAAPAAVGGDWDNAAAASGFAATAGAKVTTGDTFAPQFGSNAHVADYATASSSRPTQRGSSSGFDSAIAVESASTSPVSFEDKPADGYRRGNEAPNNTPSFSGLDEDLGRVTDDWADEMNEQSAASGYAW</sequence>
<feature type="compositionally biased region" description="Gly residues" evidence="1">
    <location>
        <begin position="379"/>
        <end position="391"/>
    </location>
</feature>
<gene>
    <name evidence="3" type="ORF">HRR80_000476</name>
</gene>
<evidence type="ECO:0000256" key="1">
    <source>
        <dbReference type="SAM" id="MobiDB-lite"/>
    </source>
</evidence>
<dbReference type="AlphaFoldDB" id="A0AAN6IYU1"/>
<evidence type="ECO:0000313" key="4">
    <source>
        <dbReference type="Proteomes" id="UP001161757"/>
    </source>
</evidence>
<feature type="region of interest" description="Disordered" evidence="1">
    <location>
        <begin position="360"/>
        <end position="445"/>
    </location>
</feature>
<feature type="compositionally biased region" description="Basic and acidic residues" evidence="1">
    <location>
        <begin position="534"/>
        <end position="546"/>
    </location>
</feature>
<feature type="region of interest" description="Disordered" evidence="1">
    <location>
        <begin position="134"/>
        <end position="153"/>
    </location>
</feature>
<organism evidence="3 4">
    <name type="scientific">Exophiala dermatitidis</name>
    <name type="common">Black yeast-like fungus</name>
    <name type="synonym">Wangiella dermatitidis</name>
    <dbReference type="NCBI Taxonomy" id="5970"/>
    <lineage>
        <taxon>Eukaryota</taxon>
        <taxon>Fungi</taxon>
        <taxon>Dikarya</taxon>
        <taxon>Ascomycota</taxon>
        <taxon>Pezizomycotina</taxon>
        <taxon>Eurotiomycetes</taxon>
        <taxon>Chaetothyriomycetidae</taxon>
        <taxon>Chaetothyriales</taxon>
        <taxon>Herpotrichiellaceae</taxon>
        <taxon>Exophiala</taxon>
    </lineage>
</organism>
<comment type="caution">
    <text evidence="3">The sequence shown here is derived from an EMBL/GenBank/DDBJ whole genome shotgun (WGS) entry which is preliminary data.</text>
</comment>
<feature type="compositionally biased region" description="Basic and acidic residues" evidence="1">
    <location>
        <begin position="360"/>
        <end position="372"/>
    </location>
</feature>
<evidence type="ECO:0000313" key="3">
    <source>
        <dbReference type="EMBL" id="KAJ8995717.1"/>
    </source>
</evidence>
<reference evidence="3" key="1">
    <citation type="submission" date="2023-01" db="EMBL/GenBank/DDBJ databases">
        <title>Exophiala dermititidis isolated from Cystic Fibrosis Patient.</title>
        <authorList>
            <person name="Kurbessoian T."/>
            <person name="Crocker A."/>
            <person name="Murante D."/>
            <person name="Hogan D.A."/>
            <person name="Stajich J.E."/>
        </authorList>
    </citation>
    <scope>NUCLEOTIDE SEQUENCE</scope>
    <source>
        <strain evidence="3">Ex8</strain>
    </source>
</reference>
<feature type="chain" id="PRO_5042817820" evidence="2">
    <location>
        <begin position="28"/>
        <end position="584"/>
    </location>
</feature>